<dbReference type="EMBL" id="FWXB01000026">
    <property type="protein sequence ID" value="SMC14423.1"/>
    <property type="molecule type" value="Genomic_DNA"/>
</dbReference>
<accession>A0A1X7BXT3</accession>
<sequence length="167" mass="18765">MEGPLCKSTAIFVRPFTVPDFSETLPAGEYDLETELSAPPNHLDPESWKACVVVHLHPRVSHPGLARKLTVTLADLNSARAKDKLSGKDLADFLLEEMLADPMTRLVMEADGVSEMQIRYLYSASRSTVSDIEMLDREEERQEPRSRFREDSMIQTAENEGMPTLAE</sequence>
<proteinExistence type="predicted"/>
<dbReference type="OrthoDB" id="8378722at2"/>
<dbReference type="AlphaFoldDB" id="A0A1X7BXT3"/>
<dbReference type="Proteomes" id="UP000193224">
    <property type="component" value="Unassembled WGS sequence"/>
</dbReference>
<keyword evidence="3" id="KW-1185">Reference proteome</keyword>
<evidence type="ECO:0000313" key="2">
    <source>
        <dbReference type="EMBL" id="SMC14423.1"/>
    </source>
</evidence>
<protein>
    <submittedName>
        <fullName evidence="2">Uncharacterized protein</fullName>
    </submittedName>
</protein>
<name>A0A1X7BXT3_9RHOB</name>
<organism evidence="2 3">
    <name type="scientific">Roseovarius aestuarii</name>
    <dbReference type="NCBI Taxonomy" id="475083"/>
    <lineage>
        <taxon>Bacteria</taxon>
        <taxon>Pseudomonadati</taxon>
        <taxon>Pseudomonadota</taxon>
        <taxon>Alphaproteobacteria</taxon>
        <taxon>Rhodobacterales</taxon>
        <taxon>Roseobacteraceae</taxon>
        <taxon>Roseovarius</taxon>
    </lineage>
</organism>
<evidence type="ECO:0000313" key="3">
    <source>
        <dbReference type="Proteomes" id="UP000193224"/>
    </source>
</evidence>
<gene>
    <name evidence="2" type="ORF">ROA7745_04290</name>
</gene>
<feature type="compositionally biased region" description="Basic and acidic residues" evidence="1">
    <location>
        <begin position="134"/>
        <end position="152"/>
    </location>
</feature>
<dbReference type="RefSeq" id="WP_085802322.1">
    <property type="nucleotide sequence ID" value="NZ_FWXB01000026.1"/>
</dbReference>
<evidence type="ECO:0000256" key="1">
    <source>
        <dbReference type="SAM" id="MobiDB-lite"/>
    </source>
</evidence>
<feature type="region of interest" description="Disordered" evidence="1">
    <location>
        <begin position="133"/>
        <end position="167"/>
    </location>
</feature>
<reference evidence="2 3" key="1">
    <citation type="submission" date="2017-03" db="EMBL/GenBank/DDBJ databases">
        <authorList>
            <person name="Afonso C.L."/>
            <person name="Miller P.J."/>
            <person name="Scott M.A."/>
            <person name="Spackman E."/>
            <person name="Goraichik I."/>
            <person name="Dimitrov K.M."/>
            <person name="Suarez D.L."/>
            <person name="Swayne D.E."/>
        </authorList>
    </citation>
    <scope>NUCLEOTIDE SEQUENCE [LARGE SCALE GENOMIC DNA]</scope>
    <source>
        <strain evidence="2 3">CECT 7745</strain>
    </source>
</reference>